<dbReference type="OrthoDB" id="9783592at2"/>
<evidence type="ECO:0000256" key="7">
    <source>
        <dbReference type="ARBA" id="ARBA00022801"/>
    </source>
</evidence>
<dbReference type="CDD" id="cd22354">
    <property type="entry name" value="RecU-like"/>
    <property type="match status" value="1"/>
</dbReference>
<comment type="catalytic activity">
    <reaction evidence="13">
        <text>Endonucleolytic cleavage at a junction such as a reciprocal single-stranded crossover between two homologous DNA duplexes (Holliday junction).</text>
        <dbReference type="EC" id="3.1.21.10"/>
    </reaction>
</comment>
<dbReference type="EC" id="3.1.21.10" evidence="13"/>
<dbReference type="GO" id="GO:0006310">
    <property type="term" value="P:DNA recombination"/>
    <property type="evidence" value="ECO:0007669"/>
    <property type="project" value="UniProtKB-UniRule"/>
</dbReference>
<name>A0A316D3J7_9BACL</name>
<evidence type="ECO:0000256" key="5">
    <source>
        <dbReference type="ARBA" id="ARBA00022759"/>
    </source>
</evidence>
<dbReference type="GO" id="GO:0007059">
    <property type="term" value="P:chromosome segregation"/>
    <property type="evidence" value="ECO:0007669"/>
    <property type="project" value="UniProtKB-UniRule"/>
</dbReference>
<evidence type="ECO:0000256" key="9">
    <source>
        <dbReference type="ARBA" id="ARBA00023172"/>
    </source>
</evidence>
<keyword evidence="15" id="KW-1185">Reference proteome</keyword>
<feature type="binding site" evidence="13">
    <location>
        <position position="89"/>
    </location>
    <ligand>
        <name>Mg(2+)</name>
        <dbReference type="ChEBI" id="CHEBI:18420"/>
    </ligand>
</feature>
<comment type="function">
    <text evidence="13">Endonuclease that resolves Holliday junction intermediates in genetic recombination. Cleaves mobile four-strand junctions by introducing symmetrical nicks in paired strands. Promotes annealing of linear ssDNA with homologous dsDNA. Required for DNA repair, homologous recombination and chromosome segregation.</text>
</comment>
<keyword evidence="2 13" id="KW-0963">Cytoplasm</keyword>
<keyword evidence="10 13" id="KW-0234">DNA repair</keyword>
<comment type="subcellular location">
    <subcellularLocation>
        <location evidence="1 13">Cytoplasm</location>
    </subcellularLocation>
</comment>
<dbReference type="InterPro" id="IPR004612">
    <property type="entry name" value="Resolv_RecU"/>
</dbReference>
<accession>A0A316D3J7</accession>
<feature type="site" description="Transition state stabilizer" evidence="13">
    <location>
        <position position="73"/>
    </location>
</feature>
<evidence type="ECO:0000256" key="12">
    <source>
        <dbReference type="ARBA" id="ARBA00029523"/>
    </source>
</evidence>
<keyword evidence="4 13" id="KW-0479">Metal-binding</keyword>
<dbReference type="HAMAP" id="MF_00130">
    <property type="entry name" value="RecU"/>
    <property type="match status" value="1"/>
</dbReference>
<dbReference type="GO" id="GO:0006281">
    <property type="term" value="P:DNA repair"/>
    <property type="evidence" value="ECO:0007669"/>
    <property type="project" value="UniProtKB-UniRule"/>
</dbReference>
<comment type="cofactor">
    <cofactor evidence="13">
        <name>Mg(2+)</name>
        <dbReference type="ChEBI" id="CHEBI:18420"/>
    </cofactor>
    <text evidence="13">Binds 1 Mg(2+) ion per subunit.</text>
</comment>
<dbReference type="RefSeq" id="WP_109691182.1">
    <property type="nucleotide sequence ID" value="NZ_QGGL01000024.1"/>
</dbReference>
<dbReference type="InterPro" id="IPR011335">
    <property type="entry name" value="Restrct_endonuc-II-like"/>
</dbReference>
<evidence type="ECO:0000313" key="14">
    <source>
        <dbReference type="EMBL" id="PWK05314.1"/>
    </source>
</evidence>
<dbReference type="EMBL" id="QGGL01000024">
    <property type="protein sequence ID" value="PWK05314.1"/>
    <property type="molecule type" value="Genomic_DNA"/>
</dbReference>
<dbReference type="GO" id="GO:0005737">
    <property type="term" value="C:cytoplasm"/>
    <property type="evidence" value="ECO:0007669"/>
    <property type="project" value="UniProtKB-SubCell"/>
</dbReference>
<evidence type="ECO:0000256" key="13">
    <source>
        <dbReference type="HAMAP-Rule" id="MF_00130"/>
    </source>
</evidence>
<dbReference type="GO" id="GO:0000287">
    <property type="term" value="F:magnesium ion binding"/>
    <property type="evidence" value="ECO:0007669"/>
    <property type="project" value="UniProtKB-UniRule"/>
</dbReference>
<organism evidence="14 15">
    <name type="scientific">Tumebacillus permanentifrigoris</name>
    <dbReference type="NCBI Taxonomy" id="378543"/>
    <lineage>
        <taxon>Bacteria</taxon>
        <taxon>Bacillati</taxon>
        <taxon>Bacillota</taxon>
        <taxon>Bacilli</taxon>
        <taxon>Bacillales</taxon>
        <taxon>Alicyclobacillaceae</taxon>
        <taxon>Tumebacillus</taxon>
    </lineage>
</organism>
<dbReference type="Proteomes" id="UP000245634">
    <property type="component" value="Unassembled WGS sequence"/>
</dbReference>
<feature type="binding site" evidence="13">
    <location>
        <position position="71"/>
    </location>
    <ligand>
        <name>Mg(2+)</name>
        <dbReference type="ChEBI" id="CHEBI:18420"/>
    </ligand>
</feature>
<evidence type="ECO:0000256" key="10">
    <source>
        <dbReference type="ARBA" id="ARBA00023204"/>
    </source>
</evidence>
<keyword evidence="8 13" id="KW-0460">Magnesium</keyword>
<evidence type="ECO:0000313" key="15">
    <source>
        <dbReference type="Proteomes" id="UP000245634"/>
    </source>
</evidence>
<keyword evidence="3 13" id="KW-0540">Nuclease</keyword>
<dbReference type="Pfam" id="PF03838">
    <property type="entry name" value="RecU"/>
    <property type="match status" value="1"/>
</dbReference>
<feature type="binding site" evidence="13">
    <location>
        <position position="58"/>
    </location>
    <ligand>
        <name>Mg(2+)</name>
        <dbReference type="ChEBI" id="CHEBI:18420"/>
    </ligand>
</feature>
<dbReference type="Gene3D" id="3.40.1350.10">
    <property type="match status" value="1"/>
</dbReference>
<reference evidence="14 15" key="1">
    <citation type="submission" date="2018-05" db="EMBL/GenBank/DDBJ databases">
        <title>Genomic Encyclopedia of Type Strains, Phase IV (KMG-IV): sequencing the most valuable type-strain genomes for metagenomic binning, comparative biology and taxonomic classification.</title>
        <authorList>
            <person name="Goeker M."/>
        </authorList>
    </citation>
    <scope>NUCLEOTIDE SEQUENCE [LARGE SCALE GENOMIC DNA]</scope>
    <source>
        <strain evidence="14 15">DSM 18773</strain>
    </source>
</reference>
<dbReference type="SUPFAM" id="SSF52980">
    <property type="entry name" value="Restriction endonuclease-like"/>
    <property type="match status" value="1"/>
</dbReference>
<evidence type="ECO:0000256" key="11">
    <source>
        <dbReference type="ARBA" id="ARBA00023447"/>
    </source>
</evidence>
<evidence type="ECO:0000256" key="1">
    <source>
        <dbReference type="ARBA" id="ARBA00004496"/>
    </source>
</evidence>
<feature type="binding site" evidence="13">
    <location>
        <position position="56"/>
    </location>
    <ligand>
        <name>Mg(2+)</name>
        <dbReference type="ChEBI" id="CHEBI:18420"/>
    </ligand>
</feature>
<proteinExistence type="inferred from homology"/>
<comment type="similarity">
    <text evidence="11 13">Belongs to the RecU family.</text>
</comment>
<protein>
    <recommendedName>
        <fullName evidence="12 13">Holliday junction resolvase RecU</fullName>
        <ecNumber evidence="13">3.1.21.10</ecNumber>
    </recommendedName>
    <alternativeName>
        <fullName evidence="13">Recombination protein U homolog</fullName>
    </alternativeName>
</protein>
<dbReference type="GO" id="GO:0003676">
    <property type="term" value="F:nucleic acid binding"/>
    <property type="evidence" value="ECO:0007669"/>
    <property type="project" value="InterPro"/>
</dbReference>
<evidence type="ECO:0000256" key="6">
    <source>
        <dbReference type="ARBA" id="ARBA00022763"/>
    </source>
</evidence>
<dbReference type="InterPro" id="IPR011856">
    <property type="entry name" value="tRNA_endonuc-like_dom_sf"/>
</dbReference>
<dbReference type="GO" id="GO:0008821">
    <property type="term" value="F:crossover junction DNA endonuclease activity"/>
    <property type="evidence" value="ECO:0007669"/>
    <property type="project" value="UniProtKB-EC"/>
</dbReference>
<evidence type="ECO:0000256" key="2">
    <source>
        <dbReference type="ARBA" id="ARBA00022490"/>
    </source>
</evidence>
<keyword evidence="5 13" id="KW-0255">Endonuclease</keyword>
<evidence type="ECO:0000256" key="8">
    <source>
        <dbReference type="ARBA" id="ARBA00022842"/>
    </source>
</evidence>
<keyword evidence="9 13" id="KW-0233">DNA recombination</keyword>
<evidence type="ECO:0000256" key="3">
    <source>
        <dbReference type="ARBA" id="ARBA00022722"/>
    </source>
</evidence>
<comment type="caution">
    <text evidence="14">The sequence shown here is derived from an EMBL/GenBank/DDBJ whole genome shotgun (WGS) entry which is preliminary data.</text>
</comment>
<gene>
    <name evidence="13" type="primary">recU</name>
    <name evidence="14" type="ORF">C7459_12463</name>
</gene>
<keyword evidence="7 13" id="KW-0378">Hydrolase</keyword>
<dbReference type="PIRSF" id="PIRSF037785">
    <property type="entry name" value="RecU"/>
    <property type="match status" value="1"/>
</dbReference>
<sequence>MGTRSNRGMVLEHMIEASNRTYRDKGMALVTKRPTPIRIERITAGKVYGHLEKASTVDFDGVYQRRALQFEAKQTGDTSLPLANFHEHQITHLRQAVQHGAVAFVIVEFTRKRQTFYLPAERLFTAWDNRIGGRKSIAYDDIALTCLEIKSGRGVPLDYLACVDEVLRQEKLIA</sequence>
<evidence type="ECO:0000256" key="4">
    <source>
        <dbReference type="ARBA" id="ARBA00022723"/>
    </source>
</evidence>
<dbReference type="AlphaFoldDB" id="A0A316D3J7"/>
<keyword evidence="6 13" id="KW-0227">DNA damage</keyword>